<dbReference type="GeneID" id="18914468"/>
<dbReference type="PROSITE" id="PS50082">
    <property type="entry name" value="WD_REPEATS_2"/>
    <property type="match status" value="2"/>
</dbReference>
<name>K5V7M9_PHACS</name>
<reference evidence="4 5" key="1">
    <citation type="journal article" date="2012" name="BMC Genomics">
        <title>Comparative genomics of the white-rot fungi, Phanerochaete carnosa and P. chrysosporium, to elucidate the genetic basis of the distinct wood types they colonize.</title>
        <authorList>
            <person name="Suzuki H."/>
            <person name="MacDonald J."/>
            <person name="Syed K."/>
            <person name="Salamov A."/>
            <person name="Hori C."/>
            <person name="Aerts A."/>
            <person name="Henrissat B."/>
            <person name="Wiebenga A."/>
            <person name="vanKuyk P.A."/>
            <person name="Barry K."/>
            <person name="Lindquist E."/>
            <person name="LaButti K."/>
            <person name="Lapidus A."/>
            <person name="Lucas S."/>
            <person name="Coutinho P."/>
            <person name="Gong Y."/>
            <person name="Samejima M."/>
            <person name="Mahadevan R."/>
            <person name="Abou-Zaid M."/>
            <person name="de Vries R.P."/>
            <person name="Igarashi K."/>
            <person name="Yadav J.S."/>
            <person name="Grigoriev I.V."/>
            <person name="Master E.R."/>
        </authorList>
    </citation>
    <scope>NUCLEOTIDE SEQUENCE [LARGE SCALE GENOMIC DNA]</scope>
    <source>
        <strain evidence="4 5">HHB-10118-sp</strain>
    </source>
</reference>
<dbReference type="PANTHER" id="PTHR19879">
    <property type="entry name" value="TRANSCRIPTION INITIATION FACTOR TFIID"/>
    <property type="match status" value="1"/>
</dbReference>
<dbReference type="InterPro" id="IPR015943">
    <property type="entry name" value="WD40/YVTN_repeat-like_dom_sf"/>
</dbReference>
<dbReference type="Proteomes" id="UP000008370">
    <property type="component" value="Unassembled WGS sequence"/>
</dbReference>
<dbReference type="InterPro" id="IPR011047">
    <property type="entry name" value="Quinoprotein_ADH-like_sf"/>
</dbReference>
<dbReference type="InterPro" id="IPR019775">
    <property type="entry name" value="WD40_repeat_CS"/>
</dbReference>
<sequence>MEDVICHERECDFARRRITASDLAKSPNASLDGAGRLVDWRAFVGPEEADARPLKSKQLVFTDPQHPDAECICYAVSTHGNLLAASFNSTDIFVWRLPDGLLVQRLHDQGHSENVRSLSFSSNGHTLVSGSDDKTAIVWDVQSGRVLRRLEEHRSGVDNTAYSPANTLIATSDLDKFVKIWDASTGACLHSFALSGYASRLIFSPDSSRLCIKVPDSCVIYDMQTYRRIAVLRHDNTDSISFSMTRRGDRIVTGASHRNGVMKWDATTGRDLMTIDDERRPTAPVAFSPDGTEILAGRYTDQMALAYDSRTAQLRHIFWLSHTPSHVAYSPNGDYVVFAGMRGSLEVYGAKSRTFIGRVEGVRNAEIRGAEFLSDSQTVLLIFTRTSYEPLCLCNIHDLVRMR</sequence>
<dbReference type="InterPro" id="IPR001680">
    <property type="entry name" value="WD40_rpt"/>
</dbReference>
<dbReference type="PROSITE" id="PS00678">
    <property type="entry name" value="WD_REPEATS_1"/>
    <property type="match status" value="2"/>
</dbReference>
<evidence type="ECO:0000256" key="1">
    <source>
        <dbReference type="ARBA" id="ARBA00022574"/>
    </source>
</evidence>
<dbReference type="RefSeq" id="XP_007391369.1">
    <property type="nucleotide sequence ID" value="XM_007391307.1"/>
</dbReference>
<dbReference type="HOGENOM" id="CLU_000288_57_36_1"/>
<dbReference type="AlphaFoldDB" id="K5V7M9"/>
<gene>
    <name evidence="4" type="ORF">PHACADRAFT_248866</name>
</gene>
<dbReference type="OrthoDB" id="756370at2759"/>
<dbReference type="SMART" id="SM00320">
    <property type="entry name" value="WD40"/>
    <property type="match status" value="6"/>
</dbReference>
<dbReference type="FunCoup" id="K5V7M9">
    <property type="interactions" value="164"/>
</dbReference>
<keyword evidence="5" id="KW-1185">Reference proteome</keyword>
<keyword evidence="2" id="KW-0677">Repeat</keyword>
<proteinExistence type="predicted"/>
<dbReference type="EMBL" id="JH930469">
    <property type="protein sequence ID" value="EKM58776.1"/>
    <property type="molecule type" value="Genomic_DNA"/>
</dbReference>
<feature type="repeat" description="WD" evidence="3">
    <location>
        <begin position="108"/>
        <end position="149"/>
    </location>
</feature>
<dbReference type="PANTHER" id="PTHR19879:SF9">
    <property type="entry name" value="TRANSCRIPTION INITIATION FACTOR TFIID SUBUNIT 5"/>
    <property type="match status" value="1"/>
</dbReference>
<dbReference type="InParanoid" id="K5V7M9"/>
<dbReference type="PROSITE" id="PS50294">
    <property type="entry name" value="WD_REPEATS_REGION"/>
    <property type="match status" value="2"/>
</dbReference>
<dbReference type="SUPFAM" id="SSF50998">
    <property type="entry name" value="Quinoprotein alcohol dehydrogenase-like"/>
    <property type="match status" value="1"/>
</dbReference>
<accession>K5V7M9</accession>
<feature type="repeat" description="WD" evidence="3">
    <location>
        <begin position="150"/>
        <end position="191"/>
    </location>
</feature>
<protein>
    <submittedName>
        <fullName evidence="4">Uncharacterized protein</fullName>
    </submittedName>
</protein>
<evidence type="ECO:0000313" key="4">
    <source>
        <dbReference type="EMBL" id="EKM58776.1"/>
    </source>
</evidence>
<evidence type="ECO:0000313" key="5">
    <source>
        <dbReference type="Proteomes" id="UP000008370"/>
    </source>
</evidence>
<keyword evidence="1 3" id="KW-0853">WD repeat</keyword>
<dbReference type="Pfam" id="PF00400">
    <property type="entry name" value="WD40"/>
    <property type="match status" value="2"/>
</dbReference>
<evidence type="ECO:0000256" key="2">
    <source>
        <dbReference type="ARBA" id="ARBA00022737"/>
    </source>
</evidence>
<dbReference type="STRING" id="650164.K5V7M9"/>
<dbReference type="Gene3D" id="2.130.10.10">
    <property type="entry name" value="YVTN repeat-like/Quinoprotein amine dehydrogenase"/>
    <property type="match status" value="2"/>
</dbReference>
<dbReference type="CDD" id="cd00200">
    <property type="entry name" value="WD40"/>
    <property type="match status" value="1"/>
</dbReference>
<dbReference type="KEGG" id="pco:PHACADRAFT_248866"/>
<organism evidence="4 5">
    <name type="scientific">Phanerochaete carnosa (strain HHB-10118-sp)</name>
    <name type="common">White-rot fungus</name>
    <name type="synonym">Peniophora carnosa</name>
    <dbReference type="NCBI Taxonomy" id="650164"/>
    <lineage>
        <taxon>Eukaryota</taxon>
        <taxon>Fungi</taxon>
        <taxon>Dikarya</taxon>
        <taxon>Basidiomycota</taxon>
        <taxon>Agaricomycotina</taxon>
        <taxon>Agaricomycetes</taxon>
        <taxon>Polyporales</taxon>
        <taxon>Phanerochaetaceae</taxon>
        <taxon>Phanerochaete</taxon>
    </lineage>
</organism>
<evidence type="ECO:0000256" key="3">
    <source>
        <dbReference type="PROSITE-ProRule" id="PRU00221"/>
    </source>
</evidence>